<dbReference type="Gene3D" id="3.40.50.300">
    <property type="entry name" value="P-loop containing nucleotide triphosphate hydrolases"/>
    <property type="match status" value="1"/>
</dbReference>
<protein>
    <submittedName>
        <fullName evidence="2">Chromosomal replication initiator protein DnaA</fullName>
    </submittedName>
</protein>
<gene>
    <name evidence="2" type="primary">dnaA_3</name>
    <name evidence="2" type="ORF">NTH_03561</name>
</gene>
<organism evidence="2 3">
    <name type="scientific">Nitratireductor thuwali</name>
    <dbReference type="NCBI Taxonomy" id="2267699"/>
    <lineage>
        <taxon>Bacteria</taxon>
        <taxon>Pseudomonadati</taxon>
        <taxon>Pseudomonadota</taxon>
        <taxon>Alphaproteobacteria</taxon>
        <taxon>Hyphomicrobiales</taxon>
        <taxon>Phyllobacteriaceae</taxon>
        <taxon>Nitratireductor</taxon>
    </lineage>
</organism>
<name>A0ABY5MMQ1_9HYPH</name>
<dbReference type="Pfam" id="PF22688">
    <property type="entry name" value="Hda_lid"/>
    <property type="match status" value="1"/>
</dbReference>
<dbReference type="EMBL" id="CP030941">
    <property type="protein sequence ID" value="UUP19072.1"/>
    <property type="molecule type" value="Genomic_DNA"/>
</dbReference>
<keyword evidence="3" id="KW-1185">Reference proteome</keyword>
<dbReference type="PANTHER" id="PTHR30050:SF5">
    <property type="entry name" value="DNAA REGULATORY INACTIVATOR HDA"/>
    <property type="match status" value="1"/>
</dbReference>
<dbReference type="NCBIfam" id="NF006571">
    <property type="entry name" value="PRK09087.1"/>
    <property type="match status" value="1"/>
</dbReference>
<dbReference type="InterPro" id="IPR027417">
    <property type="entry name" value="P-loop_NTPase"/>
</dbReference>
<sequence>MTRDRHAPRQLPLDLAHGPAHSRDDLVVTPSNERAVALIEAWPGWPSPVTVLAGPAGSGKTHLAAIWAEATGAAIAPASAIDPAFLALAETRPLLIEDADRPGLDEKGLFHLINAVRGSDSHLLLTARRFPLGWGVELPDLRSRLQAAATVEIDEPDDMLLAGVLVKLFADRQVSVEPHVVQFVTRRIERSLSTVQRVVEELDRAALERKTRITRPLAAEVVARFETGQH</sequence>
<dbReference type="PANTHER" id="PTHR30050">
    <property type="entry name" value="CHROMOSOMAL REPLICATION INITIATOR PROTEIN DNAA"/>
    <property type="match status" value="1"/>
</dbReference>
<evidence type="ECO:0000313" key="3">
    <source>
        <dbReference type="Proteomes" id="UP001342418"/>
    </source>
</evidence>
<proteinExistence type="predicted"/>
<accession>A0ABY5MMQ1</accession>
<reference evidence="2 3" key="1">
    <citation type="submission" date="2018-07" db="EMBL/GenBank/DDBJ databases">
        <title>Genome sequence of Nitratireductor thuwali#1536.</title>
        <authorList>
            <person name="Michoud G."/>
            <person name="Merlino G."/>
            <person name="Sefrji F.O."/>
            <person name="Daffonchio D."/>
        </authorList>
    </citation>
    <scope>NUCLEOTIDE SEQUENCE [LARGE SCALE GENOMIC DNA]</scope>
    <source>
        <strain evidence="3">Nit1536</strain>
    </source>
</reference>
<dbReference type="Gene3D" id="1.10.8.60">
    <property type="match status" value="1"/>
</dbReference>
<dbReference type="InterPro" id="IPR055199">
    <property type="entry name" value="Hda_lid"/>
</dbReference>
<evidence type="ECO:0000313" key="2">
    <source>
        <dbReference type="EMBL" id="UUP19072.1"/>
    </source>
</evidence>
<feature type="domain" description="Hda lid" evidence="1">
    <location>
        <begin position="171"/>
        <end position="220"/>
    </location>
</feature>
<evidence type="ECO:0000259" key="1">
    <source>
        <dbReference type="Pfam" id="PF22688"/>
    </source>
</evidence>
<dbReference type="RefSeq" id="WP_338531255.1">
    <property type="nucleotide sequence ID" value="NZ_CP030941.1"/>
</dbReference>
<dbReference type="SUPFAM" id="SSF52540">
    <property type="entry name" value="P-loop containing nucleoside triphosphate hydrolases"/>
    <property type="match status" value="1"/>
</dbReference>
<dbReference type="Proteomes" id="UP001342418">
    <property type="component" value="Chromosome"/>
</dbReference>